<name>A0ABS7SDQ0_9MICO</name>
<proteinExistence type="predicted"/>
<gene>
    <name evidence="1" type="ORF">KCQ71_14635</name>
</gene>
<dbReference type="Proteomes" id="UP000826651">
    <property type="component" value="Unassembled WGS sequence"/>
</dbReference>
<dbReference type="RefSeq" id="WP_223407141.1">
    <property type="nucleotide sequence ID" value="NZ_JAGSHT010000013.1"/>
</dbReference>
<sequence length="229" mass="25009">MGGQWADRVAIRVVLDRVAEPPEAIAGCTEAFVRAFEARRGRTDWEVIDGPAWTGSAAELTEVVRSRPSTAATGEADPSDGYGYSLYRRLGPRAAMSVGVDVGGRFIGRRLPSQNVRANVINPPGVPVEPGLADALLESLIEAWRPLFANLSTYDINVLRRRGQWKIPAGYRVWLRDGTVSLTEVADGITLHPFAGGTMIRVPDHWAPEEIAARLVETYERNGVDVVPH</sequence>
<organism evidence="1 2">
    <name type="scientific">Occultella gossypii</name>
    <dbReference type="NCBI Taxonomy" id="2800820"/>
    <lineage>
        <taxon>Bacteria</taxon>
        <taxon>Bacillati</taxon>
        <taxon>Actinomycetota</taxon>
        <taxon>Actinomycetes</taxon>
        <taxon>Micrococcales</taxon>
        <taxon>Ruaniaceae</taxon>
        <taxon>Occultella</taxon>
    </lineage>
</organism>
<reference evidence="1 2" key="1">
    <citation type="submission" date="2021-04" db="EMBL/GenBank/DDBJ databases">
        <title>Ruania sp. nov., isolated from sandy soil of mangrove forest.</title>
        <authorList>
            <person name="Ge X."/>
            <person name="Huang R."/>
            <person name="Liu W."/>
        </authorList>
    </citation>
    <scope>NUCLEOTIDE SEQUENCE [LARGE SCALE GENOMIC DNA]</scope>
    <source>
        <strain evidence="1 2">N2-46</strain>
    </source>
</reference>
<evidence type="ECO:0000313" key="2">
    <source>
        <dbReference type="Proteomes" id="UP000826651"/>
    </source>
</evidence>
<evidence type="ECO:0000313" key="1">
    <source>
        <dbReference type="EMBL" id="MBZ2197396.1"/>
    </source>
</evidence>
<protein>
    <submittedName>
        <fullName evidence="1">Uncharacterized protein</fullName>
    </submittedName>
</protein>
<accession>A0ABS7SDQ0</accession>
<comment type="caution">
    <text evidence="1">The sequence shown here is derived from an EMBL/GenBank/DDBJ whole genome shotgun (WGS) entry which is preliminary data.</text>
</comment>
<dbReference type="EMBL" id="JAGSHT010000013">
    <property type="protein sequence ID" value="MBZ2197396.1"/>
    <property type="molecule type" value="Genomic_DNA"/>
</dbReference>
<keyword evidence="2" id="KW-1185">Reference proteome</keyword>